<keyword evidence="1 4" id="KW-0378">Hydrolase</keyword>
<feature type="domain" description="Peptidase M20 dimerisation" evidence="3">
    <location>
        <begin position="180"/>
        <end position="267"/>
    </location>
</feature>
<evidence type="ECO:0000313" key="4">
    <source>
        <dbReference type="EMBL" id="QNM15021.1"/>
    </source>
</evidence>
<dbReference type="Proteomes" id="UP000515913">
    <property type="component" value="Chromosome"/>
</dbReference>
<dbReference type="FunFam" id="3.30.70.360:FF:000001">
    <property type="entry name" value="N-acetyldiaminopimelate deacetylase"/>
    <property type="match status" value="1"/>
</dbReference>
<feature type="binding site" evidence="2">
    <location>
        <position position="92"/>
    </location>
    <ligand>
        <name>Mn(2+)</name>
        <dbReference type="ChEBI" id="CHEBI:29035"/>
        <label>2</label>
    </ligand>
</feature>
<evidence type="ECO:0000256" key="2">
    <source>
        <dbReference type="PIRSR" id="PIRSR005962-1"/>
    </source>
</evidence>
<feature type="binding site" evidence="2">
    <location>
        <position position="157"/>
    </location>
    <ligand>
        <name>Mn(2+)</name>
        <dbReference type="ChEBI" id="CHEBI:29035"/>
        <label>2</label>
    </ligand>
</feature>
<dbReference type="PANTHER" id="PTHR11014">
    <property type="entry name" value="PEPTIDASE M20 FAMILY MEMBER"/>
    <property type="match status" value="1"/>
</dbReference>
<dbReference type="Gene3D" id="3.30.70.360">
    <property type="match status" value="1"/>
</dbReference>
<dbReference type="NCBIfam" id="TIGR01891">
    <property type="entry name" value="amidohydrolases"/>
    <property type="match status" value="1"/>
</dbReference>
<dbReference type="InterPro" id="IPR011650">
    <property type="entry name" value="Peptidase_M20_dimer"/>
</dbReference>
<comment type="cofactor">
    <cofactor evidence="2">
        <name>Mn(2+)</name>
        <dbReference type="ChEBI" id="CHEBI:29035"/>
    </cofactor>
    <text evidence="2">The Mn(2+) ion enhances activity.</text>
</comment>
<evidence type="ECO:0000313" key="5">
    <source>
        <dbReference type="Proteomes" id="UP000515913"/>
    </source>
</evidence>
<name>A0A7G9GW39_9FUSO</name>
<keyword evidence="5" id="KW-1185">Reference proteome</keyword>
<sequence>MKEILRKFRRELHQIPEPAFEEKSTAKYIRQKLSEHNIPYEEIKTEYYDTGTLVYFKGEKGCIAFRSDIDGLPIVEENKCEFISRNKNCHACGHDGHAATLLTFAIWLKNLQESGKKLKKSIVLIFQPGEEGKGGARYLSKHPSYLNKHIEAIFGMHLSPLFPQGTIASKPGPVMAQTINLDIKVTGHGTHGAQPQNGIDTILATSRLIDAYQSVVSRNISPFENVVVTIGSIHGGVTRNIIPETVSLLGTVRLFNKDIIPKIEKRMSDINRGFEISYGVKIDFGFTPVYSPVVNDPVLFEKFKLAVDPDKLIICTPQMIAEDFSFYLQDTPGVFFFLGVRNEEKGFTQPLHNPKFNFDEDALLLGLQTFENICNIMEVF</sequence>
<dbReference type="GO" id="GO:0019877">
    <property type="term" value="P:diaminopimelate biosynthetic process"/>
    <property type="evidence" value="ECO:0007669"/>
    <property type="project" value="UniProtKB-ARBA"/>
</dbReference>
<accession>A0A7G9GW39</accession>
<keyword evidence="2" id="KW-0464">Manganese</keyword>
<dbReference type="PIRSF" id="PIRSF005962">
    <property type="entry name" value="Pept_M20D_amidohydro"/>
    <property type="match status" value="1"/>
</dbReference>
<reference evidence="4 5" key="1">
    <citation type="submission" date="2020-08" db="EMBL/GenBank/DDBJ databases">
        <authorList>
            <person name="Liu C."/>
            <person name="Sun Q."/>
        </authorList>
    </citation>
    <scope>NUCLEOTIDE SEQUENCE [LARGE SCALE GENOMIC DNA]</scope>
    <source>
        <strain evidence="4 5">NSJ-57</strain>
    </source>
</reference>
<dbReference type="InterPro" id="IPR036264">
    <property type="entry name" value="Bact_exopeptidase_dim_dom"/>
</dbReference>
<feature type="binding site" evidence="2">
    <location>
        <position position="94"/>
    </location>
    <ligand>
        <name>Mn(2+)</name>
        <dbReference type="ChEBI" id="CHEBI:29035"/>
        <label>2</label>
    </ligand>
</feature>
<dbReference type="PANTHER" id="PTHR11014:SF63">
    <property type="entry name" value="METALLOPEPTIDASE, PUTATIVE (AFU_ORTHOLOGUE AFUA_6G09600)-RELATED"/>
    <property type="match status" value="1"/>
</dbReference>
<feature type="binding site" evidence="2">
    <location>
        <position position="352"/>
    </location>
    <ligand>
        <name>Mn(2+)</name>
        <dbReference type="ChEBI" id="CHEBI:29035"/>
        <label>2</label>
    </ligand>
</feature>
<dbReference type="KEGG" id="fho:H9Q81_08775"/>
<dbReference type="InterPro" id="IPR017439">
    <property type="entry name" value="Amidohydrolase"/>
</dbReference>
<organism evidence="4 5">
    <name type="scientific">Fusobacterium hominis</name>
    <dbReference type="NCBI Taxonomy" id="2764326"/>
    <lineage>
        <taxon>Bacteria</taxon>
        <taxon>Fusobacteriati</taxon>
        <taxon>Fusobacteriota</taxon>
        <taxon>Fusobacteriia</taxon>
        <taxon>Fusobacteriales</taxon>
        <taxon>Fusobacteriaceae</taxon>
        <taxon>Fusobacterium</taxon>
    </lineage>
</organism>
<dbReference type="GO" id="GO:0050118">
    <property type="term" value="F:N-acetyldiaminopimelate deacetylase activity"/>
    <property type="evidence" value="ECO:0007669"/>
    <property type="project" value="UniProtKB-ARBA"/>
</dbReference>
<dbReference type="RefSeq" id="WP_187422804.1">
    <property type="nucleotide sequence ID" value="NZ_CP060637.1"/>
</dbReference>
<dbReference type="SUPFAM" id="SSF53187">
    <property type="entry name" value="Zn-dependent exopeptidases"/>
    <property type="match status" value="1"/>
</dbReference>
<dbReference type="Pfam" id="PF01546">
    <property type="entry name" value="Peptidase_M20"/>
    <property type="match status" value="1"/>
</dbReference>
<proteinExistence type="predicted"/>
<dbReference type="GO" id="GO:0046872">
    <property type="term" value="F:metal ion binding"/>
    <property type="evidence" value="ECO:0007669"/>
    <property type="project" value="UniProtKB-KW"/>
</dbReference>
<dbReference type="InterPro" id="IPR002933">
    <property type="entry name" value="Peptidase_M20"/>
</dbReference>
<dbReference type="SUPFAM" id="SSF55031">
    <property type="entry name" value="Bacterial exopeptidase dimerisation domain"/>
    <property type="match status" value="1"/>
</dbReference>
<keyword evidence="2" id="KW-0479">Metal-binding</keyword>
<dbReference type="Gene3D" id="3.40.630.10">
    <property type="entry name" value="Zn peptidases"/>
    <property type="match status" value="1"/>
</dbReference>
<feature type="binding site" evidence="2">
    <location>
        <position position="131"/>
    </location>
    <ligand>
        <name>Mn(2+)</name>
        <dbReference type="ChEBI" id="CHEBI:29035"/>
        <label>2</label>
    </ligand>
</feature>
<dbReference type="EMBL" id="CP060637">
    <property type="protein sequence ID" value="QNM15021.1"/>
    <property type="molecule type" value="Genomic_DNA"/>
</dbReference>
<evidence type="ECO:0000256" key="1">
    <source>
        <dbReference type="ARBA" id="ARBA00022801"/>
    </source>
</evidence>
<evidence type="ECO:0000259" key="3">
    <source>
        <dbReference type="Pfam" id="PF07687"/>
    </source>
</evidence>
<protein>
    <submittedName>
        <fullName evidence="4">Amidohydrolase</fullName>
    </submittedName>
</protein>
<dbReference type="CDD" id="cd03886">
    <property type="entry name" value="M20_Acy1"/>
    <property type="match status" value="1"/>
</dbReference>
<dbReference type="AlphaFoldDB" id="A0A7G9GW39"/>
<dbReference type="Pfam" id="PF07687">
    <property type="entry name" value="M20_dimer"/>
    <property type="match status" value="1"/>
</dbReference>
<gene>
    <name evidence="4" type="ORF">H9Q81_08775</name>
</gene>